<keyword evidence="2" id="KW-1133">Transmembrane helix</keyword>
<accession>A0AAV9T3J0</accession>
<protein>
    <recommendedName>
        <fullName evidence="5">Transmembrane protein</fullName>
    </recommendedName>
</protein>
<evidence type="ECO:0000256" key="2">
    <source>
        <dbReference type="SAM" id="Phobius"/>
    </source>
</evidence>
<name>A0AAV9T3J0_9PEZI</name>
<dbReference type="EMBL" id="JASAOK010000046">
    <property type="protein sequence ID" value="KAK6211478.1"/>
    <property type="molecule type" value="Genomic_DNA"/>
</dbReference>
<evidence type="ECO:0008006" key="5">
    <source>
        <dbReference type="Google" id="ProtNLM"/>
    </source>
</evidence>
<sequence>MAPVHTSHLLVAEIGDRMTPKVGVSGTANSSLQVDVKTIITVCLSIGYAIFGVVAYASANKCRLFALPEWYRASVRGLKEKVLVTLWFPAVFLLWPFVFSAYLASWCGFTFCKELGARRNRVESNEIELDDRREPVGEQRNRDESNETELDGRRKPAGEQRNSTGLERWVDLPLDEERPAEPEPKLVPARGLFINPFDETQRGRSAHSRPRGSEASTSRSPKDTGGRNSGVGLEEDPIAWYVKLPLPEEMLRDASARTSSSATSSSSSSPGGRSRSPYGREDGDDSTTQLTTSLPLVGENEFEPDPFGKPKPRLQTIPESEKEEELEEWEEARLR</sequence>
<keyword evidence="4" id="KW-1185">Reference proteome</keyword>
<feature type="transmembrane region" description="Helical" evidence="2">
    <location>
        <begin position="82"/>
        <end position="104"/>
    </location>
</feature>
<evidence type="ECO:0000313" key="4">
    <source>
        <dbReference type="Proteomes" id="UP001327957"/>
    </source>
</evidence>
<feature type="compositionally biased region" description="Acidic residues" evidence="1">
    <location>
        <begin position="321"/>
        <end position="335"/>
    </location>
</feature>
<feature type="transmembrane region" description="Helical" evidence="2">
    <location>
        <begin position="39"/>
        <end position="59"/>
    </location>
</feature>
<organism evidence="3 4">
    <name type="scientific">Colletotrichum tabaci</name>
    <dbReference type="NCBI Taxonomy" id="1209068"/>
    <lineage>
        <taxon>Eukaryota</taxon>
        <taxon>Fungi</taxon>
        <taxon>Dikarya</taxon>
        <taxon>Ascomycota</taxon>
        <taxon>Pezizomycotina</taxon>
        <taxon>Sordariomycetes</taxon>
        <taxon>Hypocreomycetidae</taxon>
        <taxon>Glomerellales</taxon>
        <taxon>Glomerellaceae</taxon>
        <taxon>Colletotrichum</taxon>
        <taxon>Colletotrichum destructivum species complex</taxon>
    </lineage>
</organism>
<gene>
    <name evidence="3" type="ORF">QIS74_10742</name>
</gene>
<feature type="region of interest" description="Disordered" evidence="1">
    <location>
        <begin position="129"/>
        <end position="237"/>
    </location>
</feature>
<keyword evidence="2" id="KW-0472">Membrane</keyword>
<dbReference type="Proteomes" id="UP001327957">
    <property type="component" value="Unassembled WGS sequence"/>
</dbReference>
<proteinExistence type="predicted"/>
<keyword evidence="2" id="KW-0812">Transmembrane</keyword>
<feature type="compositionally biased region" description="Low complexity" evidence="1">
    <location>
        <begin position="256"/>
        <end position="277"/>
    </location>
</feature>
<evidence type="ECO:0000313" key="3">
    <source>
        <dbReference type="EMBL" id="KAK6211478.1"/>
    </source>
</evidence>
<feature type="region of interest" description="Disordered" evidence="1">
    <location>
        <begin position="251"/>
        <end position="335"/>
    </location>
</feature>
<comment type="caution">
    <text evidence="3">The sequence shown here is derived from an EMBL/GenBank/DDBJ whole genome shotgun (WGS) entry which is preliminary data.</text>
</comment>
<dbReference type="AlphaFoldDB" id="A0AAV9T3J0"/>
<evidence type="ECO:0000256" key="1">
    <source>
        <dbReference type="SAM" id="MobiDB-lite"/>
    </source>
</evidence>
<reference evidence="3 4" key="1">
    <citation type="submission" date="2023-04" db="EMBL/GenBank/DDBJ databases">
        <title>Colletotrichum tabacum stain YC1 causing leaf anthracnose on Nicotiana tabacum(L.) cv.</title>
        <authorList>
            <person name="Ji Z."/>
            <person name="Wang M."/>
            <person name="Zhang J."/>
            <person name="Wang N."/>
            <person name="Zhou Z."/>
        </authorList>
    </citation>
    <scope>NUCLEOTIDE SEQUENCE [LARGE SCALE GENOMIC DNA]</scope>
    <source>
        <strain evidence="3 4">YC1</strain>
    </source>
</reference>
<feature type="compositionally biased region" description="Basic and acidic residues" evidence="1">
    <location>
        <begin position="129"/>
        <end position="158"/>
    </location>
</feature>
<feature type="compositionally biased region" description="Basic and acidic residues" evidence="1">
    <location>
        <begin position="175"/>
        <end position="184"/>
    </location>
</feature>